<feature type="region of interest" description="Disordered" evidence="7">
    <location>
        <begin position="2052"/>
        <end position="2096"/>
    </location>
</feature>
<evidence type="ECO:0000313" key="11">
    <source>
        <dbReference type="RefSeq" id="XP_049315983.1"/>
    </source>
</evidence>
<evidence type="ECO:0000259" key="9">
    <source>
        <dbReference type="Pfam" id="PF01694"/>
    </source>
</evidence>
<evidence type="ECO:0000256" key="5">
    <source>
        <dbReference type="ARBA" id="ARBA00022989"/>
    </source>
</evidence>
<dbReference type="Gene3D" id="1.20.1540.10">
    <property type="entry name" value="Rhomboid-like"/>
    <property type="match status" value="1"/>
</dbReference>
<feature type="transmembrane region" description="Helical" evidence="8">
    <location>
        <begin position="1586"/>
        <end position="1608"/>
    </location>
</feature>
<evidence type="ECO:0000256" key="6">
    <source>
        <dbReference type="ARBA" id="ARBA00023136"/>
    </source>
</evidence>
<sequence>MQNVCMFCYSVQLSPTWPICVKDVTNTAEPRYQNMISSNPSNCIENDHHIHHRTHHTATAGSQTCGFSSGVRNNRRNMSNNNVCGVRCRSLLGYQPHLQLINDANIMGSNNCCDTGASGGRYSPHPNEMFLQHHGKHSSQPINGFDDSTNCCLPPPSPAPNSDRYIMGLTSLQGSQICGASSNVNCLDMHTTYTNYDGGGNIGGQVHQANTQHLHQHLHTHHTAQSLSSSASTLPLAVSSNCGTDLSEKYAGSMQQCSISPNTRFRLSDRYREVSTPKSLVLNSTSTTGSQGAFAPASGDVSTQHCSAARYASSAHFLTQNTPLVTSDTYTYLSSTVHTPVKRYVPTPPPSNELYTDISVQQSTLTPQTYVSKCTNNSVIGGNGTAQHVNTLPFRLRMKCCANDLAHPPVMQAANINTSHMTHSLEHRPLSITDYYATSPRTRSSFNVVNNSNIIANVMGNSKCAGVTAKDASIIILQDQQMPTNENLTSLSQLHNTSSCITSASTACSASTAVAGGSNPLCVRPSTASPLSIGANGMYVGGNSRLNTNGVARANNSNVISDSNNRIYTTPVTQKDANSSGNSVGDNSISNINSGPGGATTCLHCNTVRRTTGVHQTTQTTGPISPIPIQQVLEGNSAGVTGSYNGVFIQNKLEQTSLSLTPSTSESHISPQSPSANRAPNSRVPFRSKANDHSSNNGVEQLLQQQGDQMYVTPKALHHPMNVITEGTITEHVSITGNGQMCKQQQHQQALNLNRQLLQHSSMQMHHQPQQPSPIQQLPIPQQQQQIQRFSRKKRLSQYIRKEIARFFGVDASTEAEEFAVWQGRQRRLALRRFGALKSENELHTEMNNRNTSEVNNRINFYNGVGGGTNQQYHQDHYHSSERPDILPAHDTEGDDLTIEYTSRRRHFSYTDFQLGDHVERKASVGTMIMSSLTYIVQTLNKRHPRHNRQWSRSFAQAHINQINGIDNSGDIFEGLPAFHEEELFFDSSGTEQTLNNSNVIGLNSSNGAISGSLQQSNVMRPGDGSATVTNNNGVQLLEHHRQIYMSERMHGWRTSAVMGGSGKHGTPNTNVATNGEQITASILLQQATTTNINTGGQQSSNVCTTSISHQSNMTAIAGNNGTPLLPIIQPTNGTRGNRIAAQLLDGVLENSRRSIQRKVKLFTVNDLDDRADHRPFFTYWINTVQTLVLLLSLICYGIGPIGIGVEQKTGQVLVTSLSLQTVQHTEQRNLWIGPRNNDLVHMGAKFATCMRSDVRIMDVLLKTRRQERETACCIRNDDSGCVQSSQADCSVRGLFPTKSISTWKKWSPGESGPGGRISGSVCGLDPKYCDAPASIAPYEWPDDITKWPICRKTNSFSQRFRYKDHTAEHMVCEVIGHPCCTGVYGECRITTREYCDFVNGYFHEEASLCSQISCLSNVCGMVPFISGEVPDQFYRLFTSLCLHAGILHLAITVAFQHVFLADLERLIGPVRTAIVYIGSGLAGNLTSAVLVPYKAEVGPLASLSGVTASLAVLLILIHWKHLRKPHVALFKLMCITALVFGVGILPWQLNFAGLLAGIFCGIFLTIALVPFVSVTKYGRKSKINLIWSCVIFHLFIYSALLGIFYVFPTELTSLNVGEVLKTNLNANSGGGSNVADSVSVGHSGDMPAGISNGRGYNGKNKWYQSMQQQQYYYHHRSSDIITSGVDLQKKPLQVQQNEMGPVPSFYNYAYHMNRSNNQMSSKYKYNPNNNGNSNNSSFTNYYFANNIKSFLNSSNKSHHITGDSEILSENARPVAKVIEVEAGLSNRSTGNTNIIAYNIKKNKRTSEEVIGDGSNNIDIDVIVGDMTVGKVQSLQTFNAIVNQTPNYSSGRYSFGKQTNNLRFVGVSANGNYNRSNSLILENQQLQLQQLRLMLHSGRKQSHPNGNIKDTSFYNDRQKLDNIVDSLHNFDDIDIHRELMYIVEGDTDNKDDLEVSLVTKPHVNPDEKTQFTFHLNDTSVFAFINDRNVNTTSTNPKVARVAKSKVRLSTKPWQNFTGSQQQQLNLVSNVAAPFKRLYKKVAVTALTDTINMSGSATGDPASTATGPRSTTSSSMLGEADKLKTKTELMKRKVQQK</sequence>
<feature type="domain" description="Peptidase S54 rhomboid" evidence="9">
    <location>
        <begin position="1432"/>
        <end position="1570"/>
    </location>
</feature>
<gene>
    <name evidence="11" type="primary">LOC105229320</name>
</gene>
<reference evidence="11" key="1">
    <citation type="submission" date="2025-08" db="UniProtKB">
        <authorList>
            <consortium name="RefSeq"/>
        </authorList>
    </citation>
    <scope>IDENTIFICATION</scope>
    <source>
        <tissue evidence="11">Adult</tissue>
    </source>
</reference>
<feature type="transmembrane region" description="Helical" evidence="8">
    <location>
        <begin position="1500"/>
        <end position="1518"/>
    </location>
</feature>
<feature type="transmembrane region" description="Helical" evidence="8">
    <location>
        <begin position="1530"/>
        <end position="1548"/>
    </location>
</feature>
<evidence type="ECO:0000256" key="7">
    <source>
        <dbReference type="SAM" id="MobiDB-lite"/>
    </source>
</evidence>
<evidence type="ECO:0000313" key="10">
    <source>
        <dbReference type="Proteomes" id="UP001652620"/>
    </source>
</evidence>
<feature type="region of interest" description="Disordered" evidence="7">
    <location>
        <begin position="659"/>
        <end position="695"/>
    </location>
</feature>
<accession>A0ABM3K3D3</accession>
<dbReference type="InterPro" id="IPR035952">
    <property type="entry name" value="Rhomboid-like_sf"/>
</dbReference>
<keyword evidence="5 8" id="KW-1133">Transmembrane helix</keyword>
<feature type="compositionally biased region" description="Polar residues" evidence="7">
    <location>
        <begin position="668"/>
        <end position="680"/>
    </location>
</feature>
<dbReference type="SUPFAM" id="SSF144091">
    <property type="entry name" value="Rhomboid-like"/>
    <property type="match status" value="1"/>
</dbReference>
<dbReference type="PANTHER" id="PTHR45965:SF3">
    <property type="entry name" value="INACTIVE RHOMBOID PROTEIN 1"/>
    <property type="match status" value="1"/>
</dbReference>
<dbReference type="InterPro" id="IPR051512">
    <property type="entry name" value="Inactive_Rhomboid"/>
</dbReference>
<protein>
    <submittedName>
        <fullName evidence="11">Inactive rhomboid protein 1 isoform X1</fullName>
    </submittedName>
</protein>
<comment type="similarity">
    <text evidence="2">Belongs to the peptidase S54 family.</text>
</comment>
<organism evidence="10 11">
    <name type="scientific">Bactrocera dorsalis</name>
    <name type="common">Oriental fruit fly</name>
    <name type="synonym">Dacus dorsalis</name>
    <dbReference type="NCBI Taxonomy" id="27457"/>
    <lineage>
        <taxon>Eukaryota</taxon>
        <taxon>Metazoa</taxon>
        <taxon>Ecdysozoa</taxon>
        <taxon>Arthropoda</taxon>
        <taxon>Hexapoda</taxon>
        <taxon>Insecta</taxon>
        <taxon>Pterygota</taxon>
        <taxon>Neoptera</taxon>
        <taxon>Endopterygota</taxon>
        <taxon>Diptera</taxon>
        <taxon>Brachycera</taxon>
        <taxon>Muscomorpha</taxon>
        <taxon>Tephritoidea</taxon>
        <taxon>Tephritidae</taxon>
        <taxon>Bactrocera</taxon>
        <taxon>Bactrocera</taxon>
    </lineage>
</organism>
<dbReference type="GeneID" id="105229320"/>
<keyword evidence="4" id="KW-0256">Endoplasmic reticulum</keyword>
<dbReference type="Pfam" id="PF01694">
    <property type="entry name" value="Rhomboid"/>
    <property type="match status" value="1"/>
</dbReference>
<proteinExistence type="inferred from homology"/>
<keyword evidence="3 8" id="KW-0812">Transmembrane</keyword>
<evidence type="ECO:0000256" key="3">
    <source>
        <dbReference type="ARBA" id="ARBA00022692"/>
    </source>
</evidence>
<evidence type="ECO:0000256" key="4">
    <source>
        <dbReference type="ARBA" id="ARBA00022824"/>
    </source>
</evidence>
<keyword evidence="10" id="KW-1185">Reference proteome</keyword>
<dbReference type="RefSeq" id="XP_049315983.1">
    <property type="nucleotide sequence ID" value="XM_049460026.1"/>
</dbReference>
<feature type="region of interest" description="Disordered" evidence="7">
    <location>
        <begin position="569"/>
        <end position="592"/>
    </location>
</feature>
<feature type="compositionally biased region" description="Polar residues" evidence="7">
    <location>
        <begin position="2052"/>
        <end position="2075"/>
    </location>
</feature>
<comment type="subcellular location">
    <subcellularLocation>
        <location evidence="1">Endoplasmic reticulum membrane</location>
        <topology evidence="1">Multi-pass membrane protein</topology>
    </subcellularLocation>
</comment>
<feature type="transmembrane region" description="Helical" evidence="8">
    <location>
        <begin position="1437"/>
        <end position="1462"/>
    </location>
</feature>
<evidence type="ECO:0000256" key="1">
    <source>
        <dbReference type="ARBA" id="ARBA00004477"/>
    </source>
</evidence>
<dbReference type="PANTHER" id="PTHR45965">
    <property type="entry name" value="INACTIVE RHOMBOID PROTEIN"/>
    <property type="match status" value="1"/>
</dbReference>
<feature type="transmembrane region" description="Helical" evidence="8">
    <location>
        <begin position="1554"/>
        <end position="1574"/>
    </location>
</feature>
<evidence type="ECO:0000256" key="8">
    <source>
        <dbReference type="SAM" id="Phobius"/>
    </source>
</evidence>
<dbReference type="Proteomes" id="UP001652620">
    <property type="component" value="Chromosome 6"/>
</dbReference>
<evidence type="ECO:0000256" key="2">
    <source>
        <dbReference type="ARBA" id="ARBA00009045"/>
    </source>
</evidence>
<keyword evidence="6 8" id="KW-0472">Membrane</keyword>
<feature type="transmembrane region" description="Helical" evidence="8">
    <location>
        <begin position="1474"/>
        <end position="1494"/>
    </location>
</feature>
<dbReference type="InterPro" id="IPR022764">
    <property type="entry name" value="Peptidase_S54_rhomboid_dom"/>
</dbReference>
<name>A0ABM3K3D3_BACDO</name>
<feature type="compositionally biased region" description="Basic and acidic residues" evidence="7">
    <location>
        <begin position="2078"/>
        <end position="2090"/>
    </location>
</feature>